<evidence type="ECO:0000256" key="1">
    <source>
        <dbReference type="ARBA" id="ARBA00022679"/>
    </source>
</evidence>
<dbReference type="GO" id="GO:0032259">
    <property type="term" value="P:methylation"/>
    <property type="evidence" value="ECO:0007669"/>
    <property type="project" value="UniProtKB-KW"/>
</dbReference>
<evidence type="ECO:0000259" key="2">
    <source>
        <dbReference type="Pfam" id="PF13649"/>
    </source>
</evidence>
<sequence>MASRWCQIRPDLYDLFYSPKHHNNGDIKYYVGLVDTEKSSKKILEIGSGTGRITIPLLKGGHTITAVEISQESCNWLTLKVQENHLKKDKLLLISNDIMNVELEDEFDFILLPFRVFQHFYEEDEQIVLLKKLYNLLPLNGKLILDVFYPEWKILTQNIGEAVLFSEDKRGNEIIKRYFFKEEVNLLSQYFRGYWKYELYKTQNMAKTIIEPFKMGYYTYNQLSLLFRISGFKIIECLGSFAGSPLGKGNEIIIQAMKNI</sequence>
<dbReference type="Gene3D" id="2.20.25.110">
    <property type="entry name" value="S-adenosyl-L-methionine-dependent methyltransferases"/>
    <property type="match status" value="1"/>
</dbReference>
<dbReference type="EMBL" id="CP029619">
    <property type="protein sequence ID" value="AWN81520.1"/>
    <property type="molecule type" value="Genomic_DNA"/>
</dbReference>
<dbReference type="InterPro" id="IPR041698">
    <property type="entry name" value="Methyltransf_25"/>
</dbReference>
<keyword evidence="1 3" id="KW-0808">Transferase</keyword>
<name>A0A2Z3LHJ3_9BACT</name>
<accession>A0A2Z3LHJ3</accession>
<gene>
    <name evidence="3" type="ORF">DK880_00186</name>
</gene>
<feature type="domain" description="Methyltransferase" evidence="2">
    <location>
        <begin position="43"/>
        <end position="137"/>
    </location>
</feature>
<dbReference type="PANTHER" id="PTHR43861">
    <property type="entry name" value="TRANS-ACONITATE 2-METHYLTRANSFERASE-RELATED"/>
    <property type="match status" value="1"/>
</dbReference>
<dbReference type="OrthoDB" id="9811589at2"/>
<dbReference type="GO" id="GO:0008168">
    <property type="term" value="F:methyltransferase activity"/>
    <property type="evidence" value="ECO:0007669"/>
    <property type="project" value="UniProtKB-KW"/>
</dbReference>
<dbReference type="AlphaFoldDB" id="A0A2Z3LHJ3"/>
<dbReference type="RefSeq" id="WP_109996972.1">
    <property type="nucleotide sequence ID" value="NZ_CP029619.1"/>
</dbReference>
<dbReference type="Gene3D" id="3.40.50.150">
    <property type="entry name" value="Vaccinia Virus protein VP39"/>
    <property type="match status" value="1"/>
</dbReference>
<dbReference type="Proteomes" id="UP000245872">
    <property type="component" value="Chromosome"/>
</dbReference>
<dbReference type="InterPro" id="IPR029063">
    <property type="entry name" value="SAM-dependent_MTases_sf"/>
</dbReference>
<dbReference type="KEGG" id="cher:DK880_00186"/>
<dbReference type="SUPFAM" id="SSF53335">
    <property type="entry name" value="S-adenosyl-L-methionine-dependent methyltransferases"/>
    <property type="match status" value="1"/>
</dbReference>
<keyword evidence="3" id="KW-0489">Methyltransferase</keyword>
<organism evidence="3 4">
    <name type="scientific">Candidatus Cardinium hertigii</name>
    <dbReference type="NCBI Taxonomy" id="247481"/>
    <lineage>
        <taxon>Bacteria</taxon>
        <taxon>Pseudomonadati</taxon>
        <taxon>Bacteroidota</taxon>
        <taxon>Cytophagia</taxon>
        <taxon>Cytophagales</taxon>
        <taxon>Amoebophilaceae</taxon>
        <taxon>Candidatus Cardinium</taxon>
    </lineage>
</organism>
<dbReference type="EC" id="2.1.1.156" evidence="3"/>
<dbReference type="Pfam" id="PF13649">
    <property type="entry name" value="Methyltransf_25"/>
    <property type="match status" value="1"/>
</dbReference>
<proteinExistence type="predicted"/>
<reference evidence="3 4" key="1">
    <citation type="submission" date="2018-05" db="EMBL/GenBank/DDBJ databases">
        <title>Candidatus Cardinium hertigii Genome Assembly.</title>
        <authorList>
            <person name="Showmaker K.C."/>
            <person name="Walden K.O."/>
            <person name="Fields C.J."/>
            <person name="Lambert K.N."/>
            <person name="Hudson M.E."/>
        </authorList>
    </citation>
    <scope>NUCLEOTIDE SEQUENCE [LARGE SCALE GENOMIC DNA]</scope>
    <source>
        <strain evidence="4">cHgTN10</strain>
    </source>
</reference>
<evidence type="ECO:0000313" key="4">
    <source>
        <dbReference type="Proteomes" id="UP000245872"/>
    </source>
</evidence>
<evidence type="ECO:0000313" key="3">
    <source>
        <dbReference type="EMBL" id="AWN81520.1"/>
    </source>
</evidence>
<dbReference type="PANTHER" id="PTHR43861:SF3">
    <property type="entry name" value="PUTATIVE (AFU_ORTHOLOGUE AFUA_2G14390)-RELATED"/>
    <property type="match status" value="1"/>
</dbReference>
<protein>
    <submittedName>
        <fullName evidence="3">Glycine/sarcosine N-methyltransferase</fullName>
        <ecNumber evidence="3">2.1.1.156</ecNumber>
    </submittedName>
</protein>
<dbReference type="CDD" id="cd02440">
    <property type="entry name" value="AdoMet_MTases"/>
    <property type="match status" value="1"/>
</dbReference>
<keyword evidence="4" id="KW-1185">Reference proteome</keyword>